<protein>
    <recommendedName>
        <fullName evidence="1">DUF5655 domain-containing protein</fullName>
    </recommendedName>
</protein>
<dbReference type="Pfam" id="PF14117">
    <property type="entry name" value="DUF4287"/>
    <property type="match status" value="1"/>
</dbReference>
<name>A0A6J4M944_9ACTN</name>
<dbReference type="Pfam" id="PF18899">
    <property type="entry name" value="DUF5655"/>
    <property type="match status" value="1"/>
</dbReference>
<dbReference type="AlphaFoldDB" id="A0A6J4M944"/>
<gene>
    <name evidence="2" type="ORF">AVDCRST_MAG46-2630</name>
</gene>
<dbReference type="InterPro" id="IPR043714">
    <property type="entry name" value="DUF5655"/>
</dbReference>
<reference evidence="2" key="1">
    <citation type="submission" date="2020-02" db="EMBL/GenBank/DDBJ databases">
        <authorList>
            <person name="Meier V. D."/>
        </authorList>
    </citation>
    <scope>NUCLEOTIDE SEQUENCE</scope>
    <source>
        <strain evidence="2">AVDCRST_MAG46</strain>
    </source>
</reference>
<evidence type="ECO:0000313" key="2">
    <source>
        <dbReference type="EMBL" id="CAA9351707.1"/>
    </source>
</evidence>
<organism evidence="2">
    <name type="scientific">uncultured Nocardioidaceae bacterium</name>
    <dbReference type="NCBI Taxonomy" id="253824"/>
    <lineage>
        <taxon>Bacteria</taxon>
        <taxon>Bacillati</taxon>
        <taxon>Actinomycetota</taxon>
        <taxon>Actinomycetes</taxon>
        <taxon>Propionibacteriales</taxon>
        <taxon>Nocardioidaceae</taxon>
        <taxon>environmental samples</taxon>
    </lineage>
</organism>
<dbReference type="InterPro" id="IPR025629">
    <property type="entry name" value="DUF4287"/>
</dbReference>
<dbReference type="EMBL" id="CADCUD010000178">
    <property type="protein sequence ID" value="CAA9351707.1"/>
    <property type="molecule type" value="Genomic_DNA"/>
</dbReference>
<accession>A0A6J4M944</accession>
<evidence type="ECO:0000259" key="1">
    <source>
        <dbReference type="Pfam" id="PF18899"/>
    </source>
</evidence>
<sequence length="172" mass="18698">MIDNLPARTGKSLVEWYAVLDGAGLEKHSQLVAYLKQEHGVTHGYANGIVLQYRSRGTSTADDDLVDAQYAGPKASLRPMYEALVSAVQPFGDDVEVSPKKTSVSLRRSKQFAVIEPASAKRVNLGINLRDAPPTARLQAASGMCTHRVSLTSLDQVDDELVAWLKDAYDLA</sequence>
<feature type="domain" description="DUF5655" evidence="1">
    <location>
        <begin position="66"/>
        <end position="171"/>
    </location>
</feature>
<proteinExistence type="predicted"/>